<evidence type="ECO:0000313" key="2">
    <source>
        <dbReference type="Proteomes" id="UP000550707"/>
    </source>
</evidence>
<keyword evidence="1" id="KW-0675">Receptor</keyword>
<name>A0A7J8FQP8_MOLMO</name>
<proteinExistence type="predicted"/>
<organism evidence="1 2">
    <name type="scientific">Molossus molossus</name>
    <name type="common">Pallas' mastiff bat</name>
    <name type="synonym">Vespertilio molossus</name>
    <dbReference type="NCBI Taxonomy" id="27622"/>
    <lineage>
        <taxon>Eukaryota</taxon>
        <taxon>Metazoa</taxon>
        <taxon>Chordata</taxon>
        <taxon>Craniata</taxon>
        <taxon>Vertebrata</taxon>
        <taxon>Euteleostomi</taxon>
        <taxon>Mammalia</taxon>
        <taxon>Eutheria</taxon>
        <taxon>Laurasiatheria</taxon>
        <taxon>Chiroptera</taxon>
        <taxon>Yangochiroptera</taxon>
        <taxon>Molossidae</taxon>
        <taxon>Molossus</taxon>
    </lineage>
</organism>
<keyword evidence="1" id="KW-0808">Transferase</keyword>
<sequence>MPKDRTTVQNAPILRMARTAWKNVQMACRGQTASFSSMLIRTGSATRATRTAHKESITTLCLLPPPPRSSHRFICQLLRNVACWTEKNRTKL</sequence>
<accession>A0A7J8FQP8</accession>
<evidence type="ECO:0000313" key="1">
    <source>
        <dbReference type="EMBL" id="KAF6450097.1"/>
    </source>
</evidence>
<keyword evidence="2" id="KW-1185">Reference proteome</keyword>
<keyword evidence="1" id="KW-0418">Kinase</keyword>
<dbReference type="GO" id="GO:0016301">
    <property type="term" value="F:kinase activity"/>
    <property type="evidence" value="ECO:0007669"/>
    <property type="project" value="UniProtKB-KW"/>
</dbReference>
<gene>
    <name evidence="1" type="ORF">HJG59_004590</name>
</gene>
<comment type="caution">
    <text evidence="1">The sequence shown here is derived from an EMBL/GenBank/DDBJ whole genome shotgun (WGS) entry which is preliminary data.</text>
</comment>
<dbReference type="EMBL" id="JACASF010000011">
    <property type="protein sequence ID" value="KAF6450097.1"/>
    <property type="molecule type" value="Genomic_DNA"/>
</dbReference>
<dbReference type="Proteomes" id="UP000550707">
    <property type="component" value="Unassembled WGS sequence"/>
</dbReference>
<reference evidence="1 2" key="1">
    <citation type="journal article" date="2020" name="Nature">
        <title>Six reference-quality genomes reveal evolution of bat adaptations.</title>
        <authorList>
            <person name="Jebb D."/>
            <person name="Huang Z."/>
            <person name="Pippel M."/>
            <person name="Hughes G.M."/>
            <person name="Lavrichenko K."/>
            <person name="Devanna P."/>
            <person name="Winkler S."/>
            <person name="Jermiin L.S."/>
            <person name="Skirmuntt E.C."/>
            <person name="Katzourakis A."/>
            <person name="Burkitt-Gray L."/>
            <person name="Ray D.A."/>
            <person name="Sullivan K.A.M."/>
            <person name="Roscito J.G."/>
            <person name="Kirilenko B.M."/>
            <person name="Davalos L.M."/>
            <person name="Corthals A.P."/>
            <person name="Power M.L."/>
            <person name="Jones G."/>
            <person name="Ransome R.D."/>
            <person name="Dechmann D.K.N."/>
            <person name="Locatelli A.G."/>
            <person name="Puechmaille S.J."/>
            <person name="Fedrigo O."/>
            <person name="Jarvis E.D."/>
            <person name="Hiller M."/>
            <person name="Vernes S.C."/>
            <person name="Myers E.W."/>
            <person name="Teeling E.C."/>
        </authorList>
    </citation>
    <scope>NUCLEOTIDE SEQUENCE [LARGE SCALE GENOMIC DNA]</scope>
    <source>
        <strain evidence="1">MMolMol1</strain>
        <tissue evidence="1">Muscle</tissue>
    </source>
</reference>
<dbReference type="AlphaFoldDB" id="A0A7J8FQP8"/>
<protein>
    <submittedName>
        <fullName evidence="1">Erb-b2 receptor tyrosine kinase 4</fullName>
    </submittedName>
</protein>